<keyword evidence="1" id="KW-0809">Transit peptide</keyword>
<feature type="compositionally biased region" description="Low complexity" evidence="2">
    <location>
        <begin position="157"/>
        <end position="173"/>
    </location>
</feature>
<evidence type="ECO:0000313" key="5">
    <source>
        <dbReference type="Proteomes" id="UP000030651"/>
    </source>
</evidence>
<accession>W3WTB6</accession>
<dbReference type="GeneID" id="19275946"/>
<evidence type="ECO:0000259" key="3">
    <source>
        <dbReference type="PROSITE" id="PS50969"/>
    </source>
</evidence>
<feature type="compositionally biased region" description="Polar residues" evidence="2">
    <location>
        <begin position="136"/>
        <end position="146"/>
    </location>
</feature>
<dbReference type="InParanoid" id="W3WTB6"/>
<comment type="subcellular location">
    <subcellularLocation>
        <location evidence="1">Mitochondrion inner membrane</location>
        <topology evidence="1">Single-pass membrane protein</topology>
    </subcellularLocation>
</comment>
<feature type="region of interest" description="Disordered" evidence="2">
    <location>
        <begin position="131"/>
        <end position="270"/>
    </location>
</feature>
<keyword evidence="1" id="KW-0811">Translocation</keyword>
<keyword evidence="1" id="KW-0496">Mitochondrion</keyword>
<dbReference type="EMBL" id="KI912116">
    <property type="protein sequence ID" value="ETS77059.1"/>
    <property type="molecule type" value="Genomic_DNA"/>
</dbReference>
<feature type="compositionally biased region" description="Low complexity" evidence="2">
    <location>
        <begin position="224"/>
        <end position="245"/>
    </location>
</feature>
<comment type="similarity">
    <text evidence="1">Belongs to the TIM50 family.</text>
</comment>
<dbReference type="InterPro" id="IPR036412">
    <property type="entry name" value="HAD-like_sf"/>
</dbReference>
<dbReference type="STRING" id="1229662.W3WTB6"/>
<dbReference type="Gene3D" id="3.40.50.1000">
    <property type="entry name" value="HAD superfamily/HAD-like"/>
    <property type="match status" value="1"/>
</dbReference>
<comment type="subunit">
    <text evidence="1">Component of the TIM23 complex.</text>
</comment>
<dbReference type="AlphaFoldDB" id="W3WTB6"/>
<dbReference type="eggNOG" id="KOG1605">
    <property type="taxonomic scope" value="Eukaryota"/>
</dbReference>
<dbReference type="SMART" id="SM00577">
    <property type="entry name" value="CPDc"/>
    <property type="match status" value="1"/>
</dbReference>
<sequence>MPPATASSRPILVVAQAVSGISRRRLQFFHPLQRQTPPLQQHAYISARHICTSPATAPTASLPAVADCNSPRITTREPLSSGDEKHSTTVNIMSPRDFYGGRANAQQPPPPPFNPFAGVFAPTMMMPMQAPTFTPWSSQPPYSGQDYNHHQNHHWQGHQGQGQAQADEVVALDAAEDSDSSPSVGGEPTPQSTPHQTQTTGIPILDGSSSAKKPHKKKQKKLQQRQQQQQQQQQQQAEATTATTRPAKKRPYAKPTAGSGGVPNPSTAYIAQSARPPSTLAVPRRILVIIDLNGTLLHRPNSKKSSTFVERPFTRTFLQYCLQTFVVAIWSSAKPENVGKMVPQILSPADQERLVAVWGRDTLGLSADDYNQRVQCYKRLERFWGDESVATSHPEAHLGRRWDQTNTVLIDDSKEKARSQPYNIIQLPEFEGDIEEGGYVLPQVHNYLNELAFQRDISSFIREKPFKFDPSFTLAAA</sequence>
<name>W3WTB6_PESFW</name>
<dbReference type="InterPro" id="IPR004274">
    <property type="entry name" value="FCP1_dom"/>
</dbReference>
<dbReference type="Proteomes" id="UP000030651">
    <property type="component" value="Unassembled WGS sequence"/>
</dbReference>
<dbReference type="HOGENOM" id="CLU_572516_0_0_1"/>
<dbReference type="InterPro" id="IPR023214">
    <property type="entry name" value="HAD_sf"/>
</dbReference>
<dbReference type="PROSITE" id="PS50969">
    <property type="entry name" value="FCP1"/>
    <property type="match status" value="1"/>
</dbReference>
<dbReference type="RefSeq" id="XP_007837705.1">
    <property type="nucleotide sequence ID" value="XM_007839514.1"/>
</dbReference>
<feature type="domain" description="FCP1 homology" evidence="3">
    <location>
        <begin position="281"/>
        <end position="451"/>
    </location>
</feature>
<dbReference type="OrthoDB" id="1711508at2759"/>
<reference evidence="5" key="1">
    <citation type="journal article" date="2015" name="BMC Genomics">
        <title>Genomic and transcriptomic analysis of the endophytic fungus Pestalotiopsis fici reveals its lifestyle and high potential for synthesis of natural products.</title>
        <authorList>
            <person name="Wang X."/>
            <person name="Zhang X."/>
            <person name="Liu L."/>
            <person name="Xiang M."/>
            <person name="Wang W."/>
            <person name="Sun X."/>
            <person name="Che Y."/>
            <person name="Guo L."/>
            <person name="Liu G."/>
            <person name="Guo L."/>
            <person name="Wang C."/>
            <person name="Yin W.B."/>
            <person name="Stadler M."/>
            <person name="Zhang X."/>
            <person name="Liu X."/>
        </authorList>
    </citation>
    <scope>NUCLEOTIDE SEQUENCE [LARGE SCALE GENOMIC DNA]</scope>
    <source>
        <strain evidence="5">W106-1 / CGMCC3.15140</strain>
    </source>
</reference>
<evidence type="ECO:0000256" key="2">
    <source>
        <dbReference type="SAM" id="MobiDB-lite"/>
    </source>
</evidence>
<comment type="function">
    <text evidence="1">Essential component of the TIM23 complex, a complex that mediates the translocation of transit peptide-containing proteins across the mitochondrial inner membrane.</text>
</comment>
<dbReference type="SUPFAM" id="SSF56784">
    <property type="entry name" value="HAD-like"/>
    <property type="match status" value="1"/>
</dbReference>
<dbReference type="GO" id="GO:0015031">
    <property type="term" value="P:protein transport"/>
    <property type="evidence" value="ECO:0007669"/>
    <property type="project" value="UniProtKB-KW"/>
</dbReference>
<keyword evidence="1" id="KW-0653">Protein transport</keyword>
<evidence type="ECO:0000256" key="1">
    <source>
        <dbReference type="RuleBase" id="RU365079"/>
    </source>
</evidence>
<dbReference type="InterPro" id="IPR050365">
    <property type="entry name" value="TIM50"/>
</dbReference>
<dbReference type="GO" id="GO:0005744">
    <property type="term" value="C:TIM23 mitochondrial import inner membrane translocase complex"/>
    <property type="evidence" value="ECO:0007669"/>
    <property type="project" value="UniProtKB-UniRule"/>
</dbReference>
<dbReference type="KEGG" id="pfy:PFICI_10933"/>
<protein>
    <recommendedName>
        <fullName evidence="1">Mitochondrial import inner membrane translocase subunit TIM50</fullName>
    </recommendedName>
</protein>
<keyword evidence="5" id="KW-1185">Reference proteome</keyword>
<dbReference type="Pfam" id="PF03031">
    <property type="entry name" value="NIF"/>
    <property type="match status" value="1"/>
</dbReference>
<proteinExistence type="inferred from homology"/>
<keyword evidence="1" id="KW-0813">Transport</keyword>
<organism evidence="4 5">
    <name type="scientific">Pestalotiopsis fici (strain W106-1 / CGMCC3.15140)</name>
    <dbReference type="NCBI Taxonomy" id="1229662"/>
    <lineage>
        <taxon>Eukaryota</taxon>
        <taxon>Fungi</taxon>
        <taxon>Dikarya</taxon>
        <taxon>Ascomycota</taxon>
        <taxon>Pezizomycotina</taxon>
        <taxon>Sordariomycetes</taxon>
        <taxon>Xylariomycetidae</taxon>
        <taxon>Amphisphaeriales</taxon>
        <taxon>Sporocadaceae</taxon>
        <taxon>Pestalotiopsis</taxon>
    </lineage>
</organism>
<evidence type="ECO:0000313" key="4">
    <source>
        <dbReference type="EMBL" id="ETS77059.1"/>
    </source>
</evidence>
<gene>
    <name evidence="4" type="ORF">PFICI_10933</name>
</gene>
<feature type="compositionally biased region" description="Low complexity" evidence="2">
    <location>
        <begin position="180"/>
        <end position="200"/>
    </location>
</feature>
<feature type="compositionally biased region" description="Basic residues" evidence="2">
    <location>
        <begin position="212"/>
        <end position="223"/>
    </location>
</feature>
<dbReference type="PANTHER" id="PTHR12210">
    <property type="entry name" value="DULLARD PROTEIN PHOSPHATASE"/>
    <property type="match status" value="1"/>
</dbReference>